<dbReference type="GO" id="GO:0016887">
    <property type="term" value="F:ATP hydrolysis activity"/>
    <property type="evidence" value="ECO:0007669"/>
    <property type="project" value="InterPro"/>
</dbReference>
<keyword evidence="2" id="KW-0378">Hydrolase</keyword>
<protein>
    <submittedName>
        <fullName evidence="8">Uncharacterized protein</fullName>
    </submittedName>
</protein>
<dbReference type="Gene3D" id="3.40.50.300">
    <property type="entry name" value="P-loop containing nucleotide triphosphate hydrolases"/>
    <property type="match status" value="1"/>
</dbReference>
<evidence type="ECO:0000259" key="7">
    <source>
        <dbReference type="Pfam" id="PF25568"/>
    </source>
</evidence>
<name>A0A9D4ZWL2_PEA</name>
<feature type="domain" description="AAA+ ATPase At3g28540-like C-terminal" evidence="7">
    <location>
        <begin position="292"/>
        <end position="356"/>
    </location>
</feature>
<keyword evidence="3" id="KW-0460">Magnesium</keyword>
<keyword evidence="9" id="KW-1185">Reference proteome</keyword>
<comment type="cofactor">
    <cofactor evidence="1">
        <name>Mg(2+)</name>
        <dbReference type="ChEBI" id="CHEBI:18420"/>
    </cofactor>
</comment>
<dbReference type="Pfam" id="PF25568">
    <property type="entry name" value="AAA_lid_At3g28540"/>
    <property type="match status" value="1"/>
</dbReference>
<reference evidence="8 9" key="1">
    <citation type="journal article" date="2022" name="Nat. Genet.">
        <title>Improved pea reference genome and pan-genome highlight genomic features and evolutionary characteristics.</title>
        <authorList>
            <person name="Yang T."/>
            <person name="Liu R."/>
            <person name="Luo Y."/>
            <person name="Hu S."/>
            <person name="Wang D."/>
            <person name="Wang C."/>
            <person name="Pandey M.K."/>
            <person name="Ge S."/>
            <person name="Xu Q."/>
            <person name="Li N."/>
            <person name="Li G."/>
            <person name="Huang Y."/>
            <person name="Saxena R.K."/>
            <person name="Ji Y."/>
            <person name="Li M."/>
            <person name="Yan X."/>
            <person name="He Y."/>
            <person name="Liu Y."/>
            <person name="Wang X."/>
            <person name="Xiang C."/>
            <person name="Varshney R.K."/>
            <person name="Ding H."/>
            <person name="Gao S."/>
            <person name="Zong X."/>
        </authorList>
    </citation>
    <scope>NUCLEOTIDE SEQUENCE [LARGE SCALE GENOMIC DNA]</scope>
    <source>
        <strain evidence="8 9">cv. Zhongwan 6</strain>
    </source>
</reference>
<dbReference type="InterPro" id="IPR025753">
    <property type="entry name" value="AAA_N_dom"/>
</dbReference>
<organism evidence="8 9">
    <name type="scientific">Pisum sativum</name>
    <name type="common">Garden pea</name>
    <name type="synonym">Lathyrus oleraceus</name>
    <dbReference type="NCBI Taxonomy" id="3888"/>
    <lineage>
        <taxon>Eukaryota</taxon>
        <taxon>Viridiplantae</taxon>
        <taxon>Streptophyta</taxon>
        <taxon>Embryophyta</taxon>
        <taxon>Tracheophyta</taxon>
        <taxon>Spermatophyta</taxon>
        <taxon>Magnoliopsida</taxon>
        <taxon>eudicotyledons</taxon>
        <taxon>Gunneridae</taxon>
        <taxon>Pentapetalae</taxon>
        <taxon>rosids</taxon>
        <taxon>fabids</taxon>
        <taxon>Fabales</taxon>
        <taxon>Fabaceae</taxon>
        <taxon>Papilionoideae</taxon>
        <taxon>50 kb inversion clade</taxon>
        <taxon>NPAAA clade</taxon>
        <taxon>Hologalegina</taxon>
        <taxon>IRL clade</taxon>
        <taxon>Fabeae</taxon>
        <taxon>Lathyrus</taxon>
    </lineage>
</organism>
<feature type="domain" description="ATPase AAA-type core" evidence="5">
    <location>
        <begin position="193"/>
        <end position="290"/>
    </location>
</feature>
<accession>A0A9D4ZWL2</accession>
<dbReference type="InterPro" id="IPR050747">
    <property type="entry name" value="Mitochondrial_chaperone_BCS1"/>
</dbReference>
<sequence length="381" mass="44440">MVIDEYETLTYNKLFQSVELYLHPDIAQHLKRFKTVMRPKEHNVSIVIDRNEEILHKFKGVDFKWRLIIQAIPPTYIRRSGGSNEHHTMVKSSVRCFEVRFHKNHRDMALSEYFPFVMEKAKEVQEEQKTPKLFTLTNDRVLKRFGDMWQSVALDHPATFESLAMDSELRNMILDDLDLFLERKEFYKRVGDVLHNAELRSLLMSTRNRSILVVEDIDCTLQLHNRLAFRVPPWLADKPPVTLSGILNLIDGLWSSCGEERIIVFTTNHIDKLDPALLRPGRMDVHISLSYCSPRGFRELALNYLMMKEHPLFVEDDKLLEKAKITPAEVGEHFLQNEDPETAIRSLVELLEKMGRNHCENKAIKDVTTDSFKAFGFETEG</sequence>
<comment type="similarity">
    <text evidence="4">Belongs to the AAA ATPase family.</text>
</comment>
<gene>
    <name evidence="8" type="ORF">KIW84_074242</name>
</gene>
<evidence type="ECO:0000256" key="2">
    <source>
        <dbReference type="ARBA" id="ARBA00022801"/>
    </source>
</evidence>
<feature type="domain" description="AAA-type ATPase N-terminal" evidence="6">
    <location>
        <begin position="1"/>
        <end position="67"/>
    </location>
</feature>
<evidence type="ECO:0000259" key="5">
    <source>
        <dbReference type="Pfam" id="PF00004"/>
    </source>
</evidence>
<dbReference type="PROSITE" id="PS00674">
    <property type="entry name" value="AAA"/>
    <property type="match status" value="1"/>
</dbReference>
<dbReference type="Pfam" id="PF14363">
    <property type="entry name" value="AAA_assoc"/>
    <property type="match status" value="1"/>
</dbReference>
<dbReference type="InterPro" id="IPR027417">
    <property type="entry name" value="P-loop_NTPase"/>
</dbReference>
<evidence type="ECO:0000256" key="4">
    <source>
        <dbReference type="RuleBase" id="RU003651"/>
    </source>
</evidence>
<evidence type="ECO:0000259" key="6">
    <source>
        <dbReference type="Pfam" id="PF14363"/>
    </source>
</evidence>
<dbReference type="Proteomes" id="UP001058974">
    <property type="component" value="Chromosome 7"/>
</dbReference>
<keyword evidence="4" id="KW-0067">ATP-binding</keyword>
<dbReference type="GO" id="GO:0005524">
    <property type="term" value="F:ATP binding"/>
    <property type="evidence" value="ECO:0007669"/>
    <property type="project" value="UniProtKB-KW"/>
</dbReference>
<dbReference type="InterPro" id="IPR058017">
    <property type="entry name" value="At3g28540-like_C"/>
</dbReference>
<dbReference type="Gramene" id="Psat07G0424200-T1">
    <property type="protein sequence ID" value="KAI5388477.1"/>
    <property type="gene ID" value="KIW84_074242"/>
</dbReference>
<comment type="caution">
    <text evidence="8">The sequence shown here is derived from an EMBL/GenBank/DDBJ whole genome shotgun (WGS) entry which is preliminary data.</text>
</comment>
<keyword evidence="4" id="KW-0547">Nucleotide-binding</keyword>
<proteinExistence type="inferred from homology"/>
<dbReference type="InterPro" id="IPR003960">
    <property type="entry name" value="ATPase_AAA_CS"/>
</dbReference>
<dbReference type="PANTHER" id="PTHR23070">
    <property type="entry name" value="BCS1 AAA-TYPE ATPASE"/>
    <property type="match status" value="1"/>
</dbReference>
<evidence type="ECO:0000313" key="8">
    <source>
        <dbReference type="EMBL" id="KAI5388477.1"/>
    </source>
</evidence>
<evidence type="ECO:0000256" key="3">
    <source>
        <dbReference type="ARBA" id="ARBA00022842"/>
    </source>
</evidence>
<evidence type="ECO:0000313" key="9">
    <source>
        <dbReference type="Proteomes" id="UP001058974"/>
    </source>
</evidence>
<evidence type="ECO:0000256" key="1">
    <source>
        <dbReference type="ARBA" id="ARBA00001946"/>
    </source>
</evidence>
<dbReference type="AlphaFoldDB" id="A0A9D4ZWL2"/>
<dbReference type="Gene3D" id="6.10.280.40">
    <property type="match status" value="1"/>
</dbReference>
<dbReference type="InterPro" id="IPR003959">
    <property type="entry name" value="ATPase_AAA_core"/>
</dbReference>
<dbReference type="EMBL" id="JAMSHJ010000007">
    <property type="protein sequence ID" value="KAI5388477.1"/>
    <property type="molecule type" value="Genomic_DNA"/>
</dbReference>
<dbReference type="SUPFAM" id="SSF52540">
    <property type="entry name" value="P-loop containing nucleoside triphosphate hydrolases"/>
    <property type="match status" value="1"/>
</dbReference>
<dbReference type="Gramene" id="Psat7g182080.1">
    <property type="protein sequence ID" value="Psat7g182080.1.cds"/>
    <property type="gene ID" value="Psat7g182080"/>
</dbReference>
<dbReference type="Pfam" id="PF00004">
    <property type="entry name" value="AAA"/>
    <property type="match status" value="1"/>
</dbReference>